<dbReference type="CDD" id="cd00564">
    <property type="entry name" value="TMP_TenI"/>
    <property type="match status" value="1"/>
</dbReference>
<organism evidence="4 5">
    <name type="scientific">Halobacillus mangrovi</name>
    <dbReference type="NCBI Taxonomy" id="402384"/>
    <lineage>
        <taxon>Bacteria</taxon>
        <taxon>Bacillati</taxon>
        <taxon>Bacillota</taxon>
        <taxon>Bacilli</taxon>
        <taxon>Bacillales</taxon>
        <taxon>Bacillaceae</taxon>
        <taxon>Halobacillus</taxon>
    </lineage>
</organism>
<dbReference type="InterPro" id="IPR013785">
    <property type="entry name" value="Aldolase_TIM"/>
</dbReference>
<evidence type="ECO:0000256" key="1">
    <source>
        <dbReference type="ARBA" id="ARBA00004948"/>
    </source>
</evidence>
<dbReference type="GO" id="GO:0004789">
    <property type="term" value="F:thiamine-phosphate diphosphorylase activity"/>
    <property type="evidence" value="ECO:0007669"/>
    <property type="project" value="TreeGrafter"/>
</dbReference>
<dbReference type="Proteomes" id="UP000192527">
    <property type="component" value="Chromosome"/>
</dbReference>
<sequence>MCSKIKEVFGLKLIAVTDGKKEEDKLVPKILLISPYVDGVILREKQKALPDYLSLVNRLIECGLPKEKLYVHRHYSLVKDTGIRNLHLPEKGYSLREVRRTFPHITLGVSVHSLESAHQVEKDGADYVIFGHIYSTNSKKGVAPRGLELLQKMTSSLSIPVLAIGGIHSHHMKEVAKAGATGVAVMSGVFGEKNPLQAVKKYKKEALVYDRSR</sequence>
<feature type="domain" description="Thiamine phosphate synthase/TenI" evidence="3">
    <location>
        <begin position="15"/>
        <end position="189"/>
    </location>
</feature>
<dbReference type="STRING" id="402384.HM131_18590"/>
<keyword evidence="5" id="KW-1185">Reference proteome</keyword>
<dbReference type="KEGG" id="hmn:HM131_18590"/>
<dbReference type="AlphaFoldDB" id="A0A1W5ZZD6"/>
<dbReference type="GO" id="GO:0005737">
    <property type="term" value="C:cytoplasm"/>
    <property type="evidence" value="ECO:0007669"/>
    <property type="project" value="TreeGrafter"/>
</dbReference>
<name>A0A1W5ZZD6_9BACI</name>
<gene>
    <name evidence="4" type="ORF">HM131_18590</name>
</gene>
<protein>
    <recommendedName>
        <fullName evidence="3">Thiamine phosphate synthase/TenI domain-containing protein</fullName>
    </recommendedName>
</protein>
<dbReference type="Gene3D" id="3.20.20.70">
    <property type="entry name" value="Aldolase class I"/>
    <property type="match status" value="1"/>
</dbReference>
<reference evidence="4 5" key="1">
    <citation type="submission" date="2017-04" db="EMBL/GenBank/DDBJ databases">
        <title>The whole genome sequencing and assembly of Halobacillus mangrovi strain.</title>
        <authorList>
            <person name="Lee S.-J."/>
            <person name="Park M.-K."/>
            <person name="Kim J.-Y."/>
            <person name="Lee Y.-J."/>
            <person name="Yi H."/>
            <person name="Bahn Y.-S."/>
            <person name="Kim J.F."/>
            <person name="Lee D.-W."/>
        </authorList>
    </citation>
    <scope>NUCLEOTIDE SEQUENCE [LARGE SCALE GENOMIC DNA]</scope>
    <source>
        <strain evidence="4 5">KTB 131</strain>
    </source>
</reference>
<dbReference type="InterPro" id="IPR036206">
    <property type="entry name" value="ThiamineP_synth_sf"/>
</dbReference>
<dbReference type="Pfam" id="PF02581">
    <property type="entry name" value="TMP-TENI"/>
    <property type="match status" value="1"/>
</dbReference>
<proteinExistence type="predicted"/>
<dbReference type="OrthoDB" id="9815348at2"/>
<dbReference type="EMBL" id="CP020772">
    <property type="protein sequence ID" value="ARI78726.1"/>
    <property type="molecule type" value="Genomic_DNA"/>
</dbReference>
<dbReference type="PANTHER" id="PTHR20857:SF22">
    <property type="entry name" value="THIAZOLE TAUTOMERASE"/>
    <property type="match status" value="1"/>
</dbReference>
<dbReference type="GO" id="GO:0009228">
    <property type="term" value="P:thiamine biosynthetic process"/>
    <property type="evidence" value="ECO:0007669"/>
    <property type="project" value="UniProtKB-KW"/>
</dbReference>
<evidence type="ECO:0000256" key="2">
    <source>
        <dbReference type="ARBA" id="ARBA00022977"/>
    </source>
</evidence>
<evidence type="ECO:0000313" key="4">
    <source>
        <dbReference type="EMBL" id="ARI78726.1"/>
    </source>
</evidence>
<keyword evidence="2" id="KW-0784">Thiamine biosynthesis</keyword>
<accession>A0A1W5ZZD6</accession>
<evidence type="ECO:0000259" key="3">
    <source>
        <dbReference type="Pfam" id="PF02581"/>
    </source>
</evidence>
<evidence type="ECO:0000313" key="5">
    <source>
        <dbReference type="Proteomes" id="UP000192527"/>
    </source>
</evidence>
<comment type="pathway">
    <text evidence="1">Cofactor biosynthesis; thiamine diphosphate biosynthesis.</text>
</comment>
<dbReference type="PANTHER" id="PTHR20857">
    <property type="entry name" value="THIAMINE-PHOSPHATE PYROPHOSPHORYLASE"/>
    <property type="match status" value="1"/>
</dbReference>
<dbReference type="SUPFAM" id="SSF51391">
    <property type="entry name" value="Thiamin phosphate synthase"/>
    <property type="match status" value="1"/>
</dbReference>
<dbReference type="InterPro" id="IPR022998">
    <property type="entry name" value="ThiamineP_synth_TenI"/>
</dbReference>